<reference evidence="3" key="2">
    <citation type="journal article" date="2011" name="J. Bacteriol.">
        <title>Complete genome sequences for the anaerobic, extremely thermophilic plant biomass-degrading bacteria Caldicellulosiruptor hydrothermalis, Caldicellulosiruptor kristjanssonii, Caldicellulosiruptor kronotskyensis, Caldicellulosiruptor owensenis, and Caldicellulosiruptor lactoaceticus.</title>
        <authorList>
            <person name="Blumer-Schuette S.E."/>
            <person name="Ozdemir I."/>
            <person name="Mistry D."/>
            <person name="Lucas S."/>
            <person name="Lapidus A."/>
            <person name="Cheng J.F."/>
            <person name="Goodwin L.A."/>
            <person name="Pitluck S."/>
            <person name="Land M.L."/>
            <person name="Hauser L.J."/>
            <person name="Woyke T."/>
            <person name="Mikhailova N."/>
            <person name="Pati A."/>
            <person name="Kyrpides N.C."/>
            <person name="Ivanova N."/>
            <person name="Detter J.C."/>
            <person name="Walston-Davenport K."/>
            <person name="Han S."/>
            <person name="Adams M.W."/>
            <person name="Kelly R.M."/>
        </authorList>
    </citation>
    <scope>NUCLEOTIDE SEQUENCE [LARGE SCALE GENOMIC DNA]</scope>
    <source>
        <strain evidence="3">OL</strain>
    </source>
</reference>
<keyword evidence="4" id="KW-1185">Reference proteome</keyword>
<dbReference type="InterPro" id="IPR053957">
    <property type="entry name" value="DUF2089_Zn_ribbon"/>
</dbReference>
<dbReference type="InterPro" id="IPR018658">
    <property type="entry name" value="DUF2089"/>
</dbReference>
<dbReference type="eggNOG" id="COG3877">
    <property type="taxonomic scope" value="Bacteria"/>
</dbReference>
<evidence type="ECO:0000259" key="1">
    <source>
        <dbReference type="Pfam" id="PF09862"/>
    </source>
</evidence>
<evidence type="ECO:0000313" key="3">
    <source>
        <dbReference type="EMBL" id="ADQ03777.1"/>
    </source>
</evidence>
<dbReference type="KEGG" id="cow:Calow_0170"/>
<gene>
    <name evidence="3" type="ordered locus">Calow_0170</name>
</gene>
<evidence type="ECO:0008006" key="5">
    <source>
        <dbReference type="Google" id="ProtNLM"/>
    </source>
</evidence>
<dbReference type="HOGENOM" id="CLU_132137_0_0_9"/>
<dbReference type="RefSeq" id="WP_013411191.1">
    <property type="nucleotide sequence ID" value="NC_014657.1"/>
</dbReference>
<dbReference type="Pfam" id="PF22747">
    <property type="entry name" value="Zn_ribbon_DUF2089"/>
    <property type="match status" value="1"/>
</dbReference>
<dbReference type="Pfam" id="PF09862">
    <property type="entry name" value="DUF2089"/>
    <property type="match status" value="1"/>
</dbReference>
<dbReference type="STRING" id="632518.Calow_0170"/>
<sequence length="126" mass="14519">MGFKVPHKCPVCGQKEMYIAKIKCKVCGTAMENQFEFNKFLRLSEDQIEFVEAFLKNRGNFKEMERELGLSYPTLRSRLENILEVLGLKQEKENESSSALVVLEMIENGEITVDEAIKILKEEGLR</sequence>
<name>E4Q2M3_CALOW</name>
<dbReference type="OrthoDB" id="9797643at2"/>
<reference key="1">
    <citation type="submission" date="2010-09" db="EMBL/GenBank/DDBJ databases">
        <title>Complete sequence of Caldicellulosiruptor owensensis OL.</title>
        <authorList>
            <consortium name="US DOE Joint Genome Institute"/>
            <person name="Lucas S."/>
            <person name="Copeland A."/>
            <person name="Lapidus A."/>
            <person name="Cheng J.-F."/>
            <person name="Bruce D."/>
            <person name="Goodwin L."/>
            <person name="Pitluck S."/>
            <person name="Davenport K."/>
            <person name="Detter J.C."/>
            <person name="Han C."/>
            <person name="Tapia R."/>
            <person name="Land M."/>
            <person name="Hauser L."/>
            <person name="Chang Y.-J."/>
            <person name="Jeffries C."/>
            <person name="Kyrpides N."/>
            <person name="Ivanova N."/>
            <person name="Mikhailova N."/>
            <person name="Blumer-Schuette S.E."/>
            <person name="Kelly R.M."/>
            <person name="Woyke T."/>
        </authorList>
    </citation>
    <scope>NUCLEOTIDE SEQUENCE</scope>
    <source>
        <strain>OL</strain>
    </source>
</reference>
<feature type="domain" description="DUF2089" evidence="2">
    <location>
        <begin position="9"/>
        <end position="40"/>
    </location>
</feature>
<evidence type="ECO:0000313" key="4">
    <source>
        <dbReference type="Proteomes" id="UP000006889"/>
    </source>
</evidence>
<feature type="domain" description="DUF2089" evidence="1">
    <location>
        <begin position="43"/>
        <end position="88"/>
    </location>
</feature>
<organism evidence="3 4">
    <name type="scientific">Caldicellulosiruptor owensensis (strain ATCC 700167 / DSM 13100 / OL)</name>
    <dbReference type="NCBI Taxonomy" id="632518"/>
    <lineage>
        <taxon>Bacteria</taxon>
        <taxon>Bacillati</taxon>
        <taxon>Bacillota</taxon>
        <taxon>Bacillota incertae sedis</taxon>
        <taxon>Caldicellulosiruptorales</taxon>
        <taxon>Caldicellulosiruptoraceae</taxon>
        <taxon>Caldicellulosiruptor</taxon>
    </lineage>
</organism>
<protein>
    <recommendedName>
        <fullName evidence="5">DUF2089 domain-containing protein</fullName>
    </recommendedName>
</protein>
<dbReference type="EMBL" id="CP002216">
    <property type="protein sequence ID" value="ADQ03777.1"/>
    <property type="molecule type" value="Genomic_DNA"/>
</dbReference>
<dbReference type="Gene3D" id="1.10.10.2840">
    <property type="entry name" value="PucR C-terminal helix-turn-helix domain"/>
    <property type="match status" value="1"/>
</dbReference>
<dbReference type="AlphaFoldDB" id="E4Q2M3"/>
<proteinExistence type="predicted"/>
<accession>E4Q2M3</accession>
<dbReference type="Proteomes" id="UP000006889">
    <property type="component" value="Chromosome"/>
</dbReference>
<dbReference type="InterPro" id="IPR042070">
    <property type="entry name" value="PucR_C-HTH_sf"/>
</dbReference>
<evidence type="ECO:0000259" key="2">
    <source>
        <dbReference type="Pfam" id="PF22747"/>
    </source>
</evidence>